<evidence type="ECO:0000313" key="2">
    <source>
        <dbReference type="EMBL" id="SUA48672.1"/>
    </source>
</evidence>
<feature type="region of interest" description="Disordered" evidence="1">
    <location>
        <begin position="108"/>
        <end position="164"/>
    </location>
</feature>
<gene>
    <name evidence="2" type="ORF">NCTC13184_07227</name>
</gene>
<reference evidence="2 3" key="1">
    <citation type="submission" date="2018-06" db="EMBL/GenBank/DDBJ databases">
        <authorList>
            <consortium name="Pathogen Informatics"/>
            <person name="Doyle S."/>
        </authorList>
    </citation>
    <scope>NUCLEOTIDE SEQUENCE [LARGE SCALE GENOMIC DNA]</scope>
    <source>
        <strain evidence="2 3">NCTC13184</strain>
    </source>
</reference>
<accession>A0A378X6B5</accession>
<feature type="region of interest" description="Disordered" evidence="1">
    <location>
        <begin position="1"/>
        <end position="96"/>
    </location>
</feature>
<protein>
    <submittedName>
        <fullName evidence="2">Uncharacterized protein</fullName>
    </submittedName>
</protein>
<dbReference type="Proteomes" id="UP000255082">
    <property type="component" value="Unassembled WGS sequence"/>
</dbReference>
<proteinExistence type="predicted"/>
<sequence length="231" mass="25442">METEVTHRSPVCSPGPGRSRNPGDRVAGRPPQPHSATLRDVAGLDPENVSHRRDSGHAPSSGTEHQRTAVRRPHLPVPGPIPRSRPPGSQHGRHPRPPLQLLLLRRESKHQPGQHHSSPRPAQHHRVNGTTARAVRHDRNPVQRDLPTFGPHRGLSPTVQTRDRNIGYDPDDLLTLRPDSIADYDRFLAWITMVVRHYALDFGTGYEPSPLGHLSTTPRSADTAGPLGGQS</sequence>
<organism evidence="2 3">
    <name type="scientific">Nocardia africana</name>
    <dbReference type="NCBI Taxonomy" id="134964"/>
    <lineage>
        <taxon>Bacteria</taxon>
        <taxon>Bacillati</taxon>
        <taxon>Actinomycetota</taxon>
        <taxon>Actinomycetes</taxon>
        <taxon>Mycobacteriales</taxon>
        <taxon>Nocardiaceae</taxon>
        <taxon>Nocardia</taxon>
    </lineage>
</organism>
<dbReference type="EMBL" id="UGRU01000001">
    <property type="protein sequence ID" value="SUA48672.1"/>
    <property type="molecule type" value="Genomic_DNA"/>
</dbReference>
<evidence type="ECO:0000313" key="3">
    <source>
        <dbReference type="Proteomes" id="UP000255082"/>
    </source>
</evidence>
<evidence type="ECO:0000256" key="1">
    <source>
        <dbReference type="SAM" id="MobiDB-lite"/>
    </source>
</evidence>
<feature type="compositionally biased region" description="Pro residues" evidence="1">
    <location>
        <begin position="75"/>
        <end position="85"/>
    </location>
</feature>
<dbReference type="AlphaFoldDB" id="A0A378X6B5"/>
<feature type="region of interest" description="Disordered" evidence="1">
    <location>
        <begin position="211"/>
        <end position="231"/>
    </location>
</feature>
<name>A0A378X6B5_9NOCA</name>